<comment type="similarity">
    <text evidence="2">Belongs to the dpy-19 family.</text>
</comment>
<evidence type="ECO:0000256" key="4">
    <source>
        <dbReference type="ARBA" id="ARBA00022679"/>
    </source>
</evidence>
<keyword evidence="6 8" id="KW-1133">Transmembrane helix</keyword>
<name>A0AAD9UFU3_RIDPI</name>
<accession>A0AAD9UFU3</accession>
<evidence type="ECO:0000256" key="7">
    <source>
        <dbReference type="ARBA" id="ARBA00023136"/>
    </source>
</evidence>
<feature type="transmembrane region" description="Helical" evidence="8">
    <location>
        <begin position="84"/>
        <end position="105"/>
    </location>
</feature>
<evidence type="ECO:0000256" key="3">
    <source>
        <dbReference type="ARBA" id="ARBA00022676"/>
    </source>
</evidence>
<dbReference type="PANTHER" id="PTHR31488:SF1">
    <property type="entry name" value="C-MANNOSYLTRANSFERASE DPY19L1"/>
    <property type="match status" value="1"/>
</dbReference>
<feature type="transmembrane region" description="Helical" evidence="8">
    <location>
        <begin position="215"/>
        <end position="238"/>
    </location>
</feature>
<organism evidence="9 10">
    <name type="scientific">Ridgeia piscesae</name>
    <name type="common">Tubeworm</name>
    <dbReference type="NCBI Taxonomy" id="27915"/>
    <lineage>
        <taxon>Eukaryota</taxon>
        <taxon>Metazoa</taxon>
        <taxon>Spiralia</taxon>
        <taxon>Lophotrochozoa</taxon>
        <taxon>Annelida</taxon>
        <taxon>Polychaeta</taxon>
        <taxon>Sedentaria</taxon>
        <taxon>Canalipalpata</taxon>
        <taxon>Sabellida</taxon>
        <taxon>Siboglinidae</taxon>
        <taxon>Ridgeia</taxon>
    </lineage>
</organism>
<keyword evidence="10" id="KW-1185">Reference proteome</keyword>
<protein>
    <submittedName>
        <fullName evidence="9">Uncharacterized protein</fullName>
    </submittedName>
</protein>
<keyword evidence="5 8" id="KW-0812">Transmembrane</keyword>
<evidence type="ECO:0000256" key="6">
    <source>
        <dbReference type="ARBA" id="ARBA00022989"/>
    </source>
</evidence>
<evidence type="ECO:0000256" key="1">
    <source>
        <dbReference type="ARBA" id="ARBA00004141"/>
    </source>
</evidence>
<evidence type="ECO:0000256" key="5">
    <source>
        <dbReference type="ARBA" id="ARBA00022692"/>
    </source>
</evidence>
<comment type="subcellular location">
    <subcellularLocation>
        <location evidence="1">Membrane</location>
        <topology evidence="1">Multi-pass membrane protein</topology>
    </subcellularLocation>
</comment>
<sequence length="370" mass="41474">MTLSFAQFALMTQTAAVFATYMLGFIGSHKVKVILLGQGLGLAVSFLALFGNAMLLASFFSAAVLAVLAIILLEPIIEKLRIRVLIWVVQTVLLGVGTLGTKILVGKLLGVRDDAHIGDIFRSKFTDFKNFDTMLYTCAAEFNFMEKETMPRLLKTLLVPCTVVVVVTVIFKILKREYEEYRKVPETVEKNGNVQKEEKTAHVSIEHRSKPGAELVYHLFQLAAFTAMAVLIMRLKLFWTPHLCLLTSLLASRQNGKAILHCLLCVLDAVFAGPMPTMATVKLCTGRPIVNHPHYEDADLRARTRKVYTVYSRKPLKDVWQAVTDLQSGVYDGGHLGHRRRSKQRQGENMCSNLPEPWPSFQTCFPQQCL</sequence>
<proteinExistence type="inferred from homology"/>
<feature type="transmembrane region" description="Helical" evidence="8">
    <location>
        <begin position="56"/>
        <end position="77"/>
    </location>
</feature>
<dbReference type="Pfam" id="PF10034">
    <property type="entry name" value="Dpy19"/>
    <property type="match status" value="2"/>
</dbReference>
<feature type="transmembrane region" description="Helical" evidence="8">
    <location>
        <begin position="153"/>
        <end position="174"/>
    </location>
</feature>
<reference evidence="9" key="1">
    <citation type="journal article" date="2023" name="Mol. Biol. Evol.">
        <title>Third-Generation Sequencing Reveals the Adaptive Role of the Epigenome in Three Deep-Sea Polychaetes.</title>
        <authorList>
            <person name="Perez M."/>
            <person name="Aroh O."/>
            <person name="Sun Y."/>
            <person name="Lan Y."/>
            <person name="Juniper S.K."/>
            <person name="Young C.R."/>
            <person name="Angers B."/>
            <person name="Qian P.Y."/>
        </authorList>
    </citation>
    <scope>NUCLEOTIDE SEQUENCE</scope>
    <source>
        <strain evidence="9">R07B-5</strain>
    </source>
</reference>
<evidence type="ECO:0000313" key="9">
    <source>
        <dbReference type="EMBL" id="KAK2187892.1"/>
    </source>
</evidence>
<keyword evidence="3" id="KW-0328">Glycosyltransferase</keyword>
<evidence type="ECO:0000256" key="2">
    <source>
        <dbReference type="ARBA" id="ARBA00008744"/>
    </source>
</evidence>
<dbReference type="InterPro" id="IPR018732">
    <property type="entry name" value="Dpy-19/Dpy-19-like"/>
</dbReference>
<keyword evidence="4" id="KW-0808">Transferase</keyword>
<evidence type="ECO:0000313" key="10">
    <source>
        <dbReference type="Proteomes" id="UP001209878"/>
    </source>
</evidence>
<gene>
    <name evidence="9" type="ORF">NP493_151g02001</name>
</gene>
<feature type="transmembrane region" description="Helical" evidence="8">
    <location>
        <begin position="33"/>
        <end position="50"/>
    </location>
</feature>
<keyword evidence="7 8" id="KW-0472">Membrane</keyword>
<evidence type="ECO:0000256" key="8">
    <source>
        <dbReference type="SAM" id="Phobius"/>
    </source>
</evidence>
<dbReference type="Proteomes" id="UP001209878">
    <property type="component" value="Unassembled WGS sequence"/>
</dbReference>
<dbReference type="AlphaFoldDB" id="A0AAD9UFU3"/>
<dbReference type="GO" id="GO:0005637">
    <property type="term" value="C:nuclear inner membrane"/>
    <property type="evidence" value="ECO:0007669"/>
    <property type="project" value="TreeGrafter"/>
</dbReference>
<comment type="caution">
    <text evidence="9">The sequence shown here is derived from an EMBL/GenBank/DDBJ whole genome shotgun (WGS) entry which is preliminary data.</text>
</comment>
<dbReference type="PANTHER" id="PTHR31488">
    <property type="entry name" value="DPY-19-LIKE 1, LIKE (H. SAPIENS)"/>
    <property type="match status" value="1"/>
</dbReference>
<dbReference type="EMBL" id="JAODUO010000151">
    <property type="protein sequence ID" value="KAK2187892.1"/>
    <property type="molecule type" value="Genomic_DNA"/>
</dbReference>
<feature type="transmembrane region" description="Helical" evidence="8">
    <location>
        <begin position="6"/>
        <end position="26"/>
    </location>
</feature>
<dbReference type="GO" id="GO:0000030">
    <property type="term" value="F:mannosyltransferase activity"/>
    <property type="evidence" value="ECO:0007669"/>
    <property type="project" value="TreeGrafter"/>
</dbReference>